<gene>
    <name evidence="9" type="ORF">LMG31506_05617</name>
</gene>
<keyword evidence="2 8" id="KW-0001">2Fe-2S</keyword>
<evidence type="ECO:0000256" key="7">
    <source>
        <dbReference type="ARBA" id="ARBA00047712"/>
    </source>
</evidence>
<feature type="binding site" evidence="8">
    <location>
        <position position="95"/>
    </location>
    <ligand>
        <name>[2Fe-2S] cluster</name>
        <dbReference type="ChEBI" id="CHEBI:190135"/>
    </ligand>
</feature>
<protein>
    <recommendedName>
        <fullName evidence="11">Formate dehydrogenase subunit gamma</fullName>
    </recommendedName>
</protein>
<dbReference type="GO" id="GO:0046872">
    <property type="term" value="F:metal ion binding"/>
    <property type="evidence" value="ECO:0007669"/>
    <property type="project" value="UniProtKB-KW"/>
</dbReference>
<organism evidence="9 10">
    <name type="scientific">Cupriavidus yeoncheonensis</name>
    <dbReference type="NCBI Taxonomy" id="1462994"/>
    <lineage>
        <taxon>Bacteria</taxon>
        <taxon>Pseudomonadati</taxon>
        <taxon>Pseudomonadota</taxon>
        <taxon>Betaproteobacteria</taxon>
        <taxon>Burkholderiales</taxon>
        <taxon>Burkholderiaceae</taxon>
        <taxon>Cupriavidus</taxon>
    </lineage>
</organism>
<evidence type="ECO:0000256" key="5">
    <source>
        <dbReference type="ARBA" id="ARBA00023014"/>
    </source>
</evidence>
<dbReference type="EMBL" id="CAJPUY010000028">
    <property type="protein sequence ID" value="CAG2156171.1"/>
    <property type="molecule type" value="Genomic_DNA"/>
</dbReference>
<sequence length="175" mass="18641">MPDSATPATAPADAARSAAIAAIVAAHQDMPGALLPILHEIQDTQGYIPETAVPVIARALNLSRAEVHGVITFYHHFRQQPAGRHVVQVCRAEACQSVGADALVEHAKRALGCDFHETTADGAVTLEPVYCLGQCACGPAVMMGEQLHGYVDARRFDVLVRQLREAEPANEEAQA</sequence>
<evidence type="ECO:0000256" key="6">
    <source>
        <dbReference type="ARBA" id="ARBA00034078"/>
    </source>
</evidence>
<evidence type="ECO:0008006" key="11">
    <source>
        <dbReference type="Google" id="ProtNLM"/>
    </source>
</evidence>
<accession>A0A916IZM9</accession>
<evidence type="ECO:0000256" key="1">
    <source>
        <dbReference type="ARBA" id="ARBA00010643"/>
    </source>
</evidence>
<keyword evidence="3 8" id="KW-0479">Metal-binding</keyword>
<dbReference type="Proteomes" id="UP000672934">
    <property type="component" value="Unassembled WGS sequence"/>
</dbReference>
<feature type="binding site" evidence="8">
    <location>
        <position position="90"/>
    </location>
    <ligand>
        <name>[2Fe-2S] cluster</name>
        <dbReference type="ChEBI" id="CHEBI:190135"/>
    </ligand>
</feature>
<dbReference type="GO" id="GO:0051537">
    <property type="term" value="F:2 iron, 2 sulfur cluster binding"/>
    <property type="evidence" value="ECO:0007669"/>
    <property type="project" value="UniProtKB-KW"/>
</dbReference>
<dbReference type="InterPro" id="IPR028431">
    <property type="entry name" value="NADP_DH_HndA-like"/>
</dbReference>
<keyword evidence="10" id="KW-1185">Reference proteome</keyword>
<keyword evidence="4 8" id="KW-0408">Iron</keyword>
<dbReference type="Gene3D" id="1.10.10.1590">
    <property type="entry name" value="NADH-quinone oxidoreductase subunit E"/>
    <property type="match status" value="1"/>
</dbReference>
<comment type="cofactor">
    <cofactor evidence="8">
        <name>[2Fe-2S] cluster</name>
        <dbReference type="ChEBI" id="CHEBI:190135"/>
    </cofactor>
    <text evidence="8">Binds 1 [2Fe-2S] cluster.</text>
</comment>
<comment type="caution">
    <text evidence="9">The sequence shown here is derived from an EMBL/GenBank/DDBJ whole genome shotgun (WGS) entry which is preliminary data.</text>
</comment>
<dbReference type="AlphaFoldDB" id="A0A916IZM9"/>
<dbReference type="PROSITE" id="PS01099">
    <property type="entry name" value="COMPLEX1_24K"/>
    <property type="match status" value="1"/>
</dbReference>
<dbReference type="PIRSF" id="PIRSF000216">
    <property type="entry name" value="NADH_DH_24kDa"/>
    <property type="match status" value="1"/>
</dbReference>
<dbReference type="NCBIfam" id="NF004638">
    <property type="entry name" value="PRK05988.1"/>
    <property type="match status" value="1"/>
</dbReference>
<name>A0A916IZM9_9BURK</name>
<dbReference type="Pfam" id="PF01257">
    <property type="entry name" value="2Fe-2S_thioredx"/>
    <property type="match status" value="1"/>
</dbReference>
<feature type="binding site" evidence="8">
    <location>
        <position position="131"/>
    </location>
    <ligand>
        <name>[2Fe-2S] cluster</name>
        <dbReference type="ChEBI" id="CHEBI:190135"/>
    </ligand>
</feature>
<dbReference type="FunFam" id="1.10.10.1590:FF:000001">
    <property type="entry name" value="NADH-quinone oxidoreductase subunit E"/>
    <property type="match status" value="1"/>
</dbReference>
<dbReference type="PANTHER" id="PTHR43342:SF1">
    <property type="entry name" value="BIFURCATING [FEFE] HYDROGENASE GAMMA SUBUNIT"/>
    <property type="match status" value="1"/>
</dbReference>
<comment type="similarity">
    <text evidence="1">Belongs to the complex I 24 kDa subunit family.</text>
</comment>
<dbReference type="RefSeq" id="WP_211950460.1">
    <property type="nucleotide sequence ID" value="NZ_CAJPUY010000028.1"/>
</dbReference>
<evidence type="ECO:0000313" key="10">
    <source>
        <dbReference type="Proteomes" id="UP000672934"/>
    </source>
</evidence>
<dbReference type="Gene3D" id="3.40.30.10">
    <property type="entry name" value="Glutaredoxin"/>
    <property type="match status" value="1"/>
</dbReference>
<dbReference type="CDD" id="cd03081">
    <property type="entry name" value="TRX_Fd_NuoE_FDH_gamma"/>
    <property type="match status" value="1"/>
</dbReference>
<evidence type="ECO:0000313" key="9">
    <source>
        <dbReference type="EMBL" id="CAG2156171.1"/>
    </source>
</evidence>
<dbReference type="InterPro" id="IPR041921">
    <property type="entry name" value="NuoE_N"/>
</dbReference>
<evidence type="ECO:0000256" key="4">
    <source>
        <dbReference type="ARBA" id="ARBA00023004"/>
    </source>
</evidence>
<reference evidence="9" key="1">
    <citation type="submission" date="2021-03" db="EMBL/GenBank/DDBJ databases">
        <authorList>
            <person name="Peeters C."/>
        </authorList>
    </citation>
    <scope>NUCLEOTIDE SEQUENCE</scope>
    <source>
        <strain evidence="9">LMG 31506</strain>
    </source>
</reference>
<dbReference type="InterPro" id="IPR002023">
    <property type="entry name" value="NuoE-like"/>
</dbReference>
<comment type="catalytic activity">
    <reaction evidence="7">
        <text>a quinone + NADH + 5 H(+)(in) = a quinol + NAD(+) + 4 H(+)(out)</text>
        <dbReference type="Rhea" id="RHEA:57888"/>
        <dbReference type="ChEBI" id="CHEBI:15378"/>
        <dbReference type="ChEBI" id="CHEBI:24646"/>
        <dbReference type="ChEBI" id="CHEBI:57540"/>
        <dbReference type="ChEBI" id="CHEBI:57945"/>
        <dbReference type="ChEBI" id="CHEBI:132124"/>
    </reaction>
</comment>
<evidence type="ECO:0000256" key="2">
    <source>
        <dbReference type="ARBA" id="ARBA00022714"/>
    </source>
</evidence>
<dbReference type="PANTHER" id="PTHR43342">
    <property type="entry name" value="NADH-QUINONE OXIDOREDUCTASE, E SUBUNIT"/>
    <property type="match status" value="1"/>
</dbReference>
<comment type="cofactor">
    <cofactor evidence="6">
        <name>[2Fe-2S] cluster</name>
        <dbReference type="ChEBI" id="CHEBI:190135"/>
    </cofactor>
</comment>
<dbReference type="InterPro" id="IPR036249">
    <property type="entry name" value="Thioredoxin-like_sf"/>
</dbReference>
<dbReference type="GO" id="GO:0016491">
    <property type="term" value="F:oxidoreductase activity"/>
    <property type="evidence" value="ECO:0007669"/>
    <property type="project" value="InterPro"/>
</dbReference>
<keyword evidence="5 8" id="KW-0411">Iron-sulfur</keyword>
<dbReference type="SUPFAM" id="SSF52833">
    <property type="entry name" value="Thioredoxin-like"/>
    <property type="match status" value="1"/>
</dbReference>
<evidence type="ECO:0000256" key="8">
    <source>
        <dbReference type="PIRSR" id="PIRSR000216-1"/>
    </source>
</evidence>
<evidence type="ECO:0000256" key="3">
    <source>
        <dbReference type="ARBA" id="ARBA00022723"/>
    </source>
</evidence>
<feature type="binding site" evidence="8">
    <location>
        <position position="135"/>
    </location>
    <ligand>
        <name>[2Fe-2S] cluster</name>
        <dbReference type="ChEBI" id="CHEBI:190135"/>
    </ligand>
</feature>
<proteinExistence type="inferred from homology"/>